<keyword evidence="2" id="KW-1185">Reference proteome</keyword>
<dbReference type="InParanoid" id="A0A1E1KND8"/>
<evidence type="ECO:0000313" key="1">
    <source>
        <dbReference type="EMBL" id="CZS99548.1"/>
    </source>
</evidence>
<accession>A0A1E1KND8</accession>
<sequence length="105" mass="11509">MSRYGKSIAISKIYDSQGALVAVLVMSLEPVGLQVKKDTMSTEHRCVDQSKRVGTVAHSDAYPCKWPKLQALSAFVVVPAESKQPKGPAARPCDFLTWRCTAEEI</sequence>
<comment type="caution">
    <text evidence="1">The sequence shown here is derived from an EMBL/GenBank/DDBJ whole genome shotgun (WGS) entry which is preliminary data.</text>
</comment>
<name>A0A1E1KND8_9HELO</name>
<organism evidence="1 2">
    <name type="scientific">Rhynchosporium graminicola</name>
    <dbReference type="NCBI Taxonomy" id="2792576"/>
    <lineage>
        <taxon>Eukaryota</taxon>
        <taxon>Fungi</taxon>
        <taxon>Dikarya</taxon>
        <taxon>Ascomycota</taxon>
        <taxon>Pezizomycotina</taxon>
        <taxon>Leotiomycetes</taxon>
        <taxon>Helotiales</taxon>
        <taxon>Ploettnerulaceae</taxon>
        <taxon>Rhynchosporium</taxon>
    </lineage>
</organism>
<proteinExistence type="predicted"/>
<evidence type="ECO:0000313" key="2">
    <source>
        <dbReference type="Proteomes" id="UP000178129"/>
    </source>
</evidence>
<dbReference type="Proteomes" id="UP000178129">
    <property type="component" value="Unassembled WGS sequence"/>
</dbReference>
<gene>
    <name evidence="1" type="ORF">RCO7_07893</name>
</gene>
<protein>
    <submittedName>
        <fullName evidence="1">Uncharacterized protein</fullName>
    </submittedName>
</protein>
<dbReference type="EMBL" id="FJUW01000017">
    <property type="protein sequence ID" value="CZS99548.1"/>
    <property type="molecule type" value="Genomic_DNA"/>
</dbReference>
<reference evidence="2" key="1">
    <citation type="submission" date="2016-03" db="EMBL/GenBank/DDBJ databases">
        <authorList>
            <person name="Ploux O."/>
        </authorList>
    </citation>
    <scope>NUCLEOTIDE SEQUENCE [LARGE SCALE GENOMIC DNA]</scope>
    <source>
        <strain evidence="2">UK7</strain>
    </source>
</reference>
<dbReference type="AlphaFoldDB" id="A0A1E1KND8"/>